<organism evidence="6">
    <name type="scientific">Solibacter usitatus (strain Ellin6076)</name>
    <dbReference type="NCBI Taxonomy" id="234267"/>
    <lineage>
        <taxon>Bacteria</taxon>
        <taxon>Pseudomonadati</taxon>
        <taxon>Acidobacteriota</taxon>
        <taxon>Terriglobia</taxon>
        <taxon>Bryobacterales</taxon>
        <taxon>Solibacteraceae</taxon>
        <taxon>Candidatus Solibacter</taxon>
    </lineage>
</organism>
<dbReference type="eggNOG" id="COG3391">
    <property type="taxonomic scope" value="Bacteria"/>
</dbReference>
<dbReference type="InParanoid" id="Q01UV2"/>
<dbReference type="PROSITE" id="PS51125">
    <property type="entry name" value="NHL"/>
    <property type="match status" value="2"/>
</dbReference>
<keyword evidence="3" id="KW-0325">Glycoprotein</keyword>
<sequence length="337" mass="37323" precursor="true">MRRLWIYLALLACVKPQFAQKAKAQNVAEIPFEAQPNFLKFPPNLYLGEGIGVATNSKGHVFVYTRSQETRLFEFDQKGNYIREIGEGLYGFAFAHAVRVDPQDNIWAVDEGTNMVIKFNPEGRVVMVLGRRPEAIEGLPAPPAMDEPYLFNRPTDVGWDAAGNIFITDGYGNSRVVKYDKNGRFLKATGTKGSAPGQLNLPHTMAMDAQGNVYVGDRSNSRIQVFDNDLKLKTIYDQVGAPWAMCISQGPHQYLYSSNSNTDNNNSVVAAVTGEIYKMELDGTILGKFGHAGKGPGEFSSAHELDCRNPNEILVAEITSWRVQKIFLHAAGEGRKQ</sequence>
<protein>
    <submittedName>
        <fullName evidence="6">NHL repeat containing protein</fullName>
    </submittedName>
</protein>
<evidence type="ECO:0000256" key="4">
    <source>
        <dbReference type="PROSITE-ProRule" id="PRU00504"/>
    </source>
</evidence>
<reference evidence="6" key="1">
    <citation type="submission" date="2006-10" db="EMBL/GenBank/DDBJ databases">
        <title>Complete sequence of Solibacter usitatus Ellin6076.</title>
        <authorList>
            <consortium name="US DOE Joint Genome Institute"/>
            <person name="Copeland A."/>
            <person name="Lucas S."/>
            <person name="Lapidus A."/>
            <person name="Barry K."/>
            <person name="Detter J.C."/>
            <person name="Glavina del Rio T."/>
            <person name="Hammon N."/>
            <person name="Israni S."/>
            <person name="Dalin E."/>
            <person name="Tice H."/>
            <person name="Pitluck S."/>
            <person name="Thompson L.S."/>
            <person name="Brettin T."/>
            <person name="Bruce D."/>
            <person name="Han C."/>
            <person name="Tapia R."/>
            <person name="Gilna P."/>
            <person name="Schmutz J."/>
            <person name="Larimer F."/>
            <person name="Land M."/>
            <person name="Hauser L."/>
            <person name="Kyrpides N."/>
            <person name="Mikhailova N."/>
            <person name="Janssen P.H."/>
            <person name="Kuske C.R."/>
            <person name="Richardson P."/>
        </authorList>
    </citation>
    <scope>NUCLEOTIDE SEQUENCE</scope>
    <source>
        <strain evidence="6">Ellin6076</strain>
    </source>
</reference>
<dbReference type="Gene3D" id="2.120.10.30">
    <property type="entry name" value="TolB, C-terminal domain"/>
    <property type="match status" value="1"/>
</dbReference>
<dbReference type="CDD" id="cd14958">
    <property type="entry name" value="NHL_PAL_like"/>
    <property type="match status" value="1"/>
</dbReference>
<evidence type="ECO:0000256" key="1">
    <source>
        <dbReference type="ARBA" id="ARBA00022729"/>
    </source>
</evidence>
<dbReference type="SUPFAM" id="SSF63829">
    <property type="entry name" value="Calcium-dependent phosphotriesterase"/>
    <property type="match status" value="1"/>
</dbReference>
<dbReference type="OrthoDB" id="9799230at2"/>
<gene>
    <name evidence="6" type="ordered locus">Acid_5621</name>
</gene>
<dbReference type="STRING" id="234267.Acid_5621"/>
<feature type="chain" id="PRO_5004163240" evidence="5">
    <location>
        <begin position="20"/>
        <end position="337"/>
    </location>
</feature>
<evidence type="ECO:0000256" key="2">
    <source>
        <dbReference type="ARBA" id="ARBA00022737"/>
    </source>
</evidence>
<keyword evidence="1 5" id="KW-0732">Signal</keyword>
<feature type="repeat" description="NHL" evidence="4">
    <location>
        <begin position="190"/>
        <end position="229"/>
    </location>
</feature>
<dbReference type="InterPro" id="IPR001258">
    <property type="entry name" value="NHL_repeat"/>
</dbReference>
<accession>Q01UV2</accession>
<feature type="repeat" description="NHL" evidence="4">
    <location>
        <begin position="151"/>
        <end position="182"/>
    </location>
</feature>
<proteinExistence type="predicted"/>
<evidence type="ECO:0000313" key="6">
    <source>
        <dbReference type="EMBL" id="ABJ86568.1"/>
    </source>
</evidence>
<dbReference type="KEGG" id="sus:Acid_5621"/>
<dbReference type="HOGENOM" id="CLU_037899_0_0_0"/>
<name>Q01UV2_SOLUE</name>
<dbReference type="Pfam" id="PF01436">
    <property type="entry name" value="NHL"/>
    <property type="match status" value="1"/>
</dbReference>
<dbReference type="InterPro" id="IPR011042">
    <property type="entry name" value="6-blade_b-propeller_TolB-like"/>
</dbReference>
<feature type="signal peptide" evidence="5">
    <location>
        <begin position="1"/>
        <end position="19"/>
    </location>
</feature>
<dbReference type="EMBL" id="CP000473">
    <property type="protein sequence ID" value="ABJ86568.1"/>
    <property type="molecule type" value="Genomic_DNA"/>
</dbReference>
<keyword evidence="2" id="KW-0677">Repeat</keyword>
<evidence type="ECO:0000256" key="5">
    <source>
        <dbReference type="SAM" id="SignalP"/>
    </source>
</evidence>
<dbReference type="PANTHER" id="PTHR10680">
    <property type="entry name" value="PEPTIDYL-GLYCINE ALPHA-AMIDATING MONOOXYGENASE"/>
    <property type="match status" value="1"/>
</dbReference>
<dbReference type="AlphaFoldDB" id="Q01UV2"/>
<evidence type="ECO:0000256" key="3">
    <source>
        <dbReference type="ARBA" id="ARBA00023180"/>
    </source>
</evidence>